<comment type="caution">
    <text evidence="1">The sequence shown here is derived from an EMBL/GenBank/DDBJ whole genome shotgun (WGS) entry which is preliminary data.</text>
</comment>
<reference evidence="1 2" key="1">
    <citation type="submission" date="2022-06" db="EMBL/GenBank/DDBJ databases">
        <title>Pseudarthrobacter sp. strain RMG13 Genome sequencing and assembly.</title>
        <authorList>
            <person name="Kim I."/>
        </authorList>
    </citation>
    <scope>NUCLEOTIDE SEQUENCE [LARGE SCALE GENOMIC DNA]</scope>
    <source>
        <strain evidence="1 2">RMG13</strain>
    </source>
</reference>
<keyword evidence="2" id="KW-1185">Reference proteome</keyword>
<dbReference type="RefSeq" id="WP_254750856.1">
    <property type="nucleotide sequence ID" value="NZ_JANCLV010000008.1"/>
</dbReference>
<gene>
    <name evidence="1" type="ORF">NFC73_13125</name>
</gene>
<name>A0ABT1LQD5_9MICC</name>
<accession>A0ABT1LQD5</accession>
<sequence>MTASSSRLLKRPGGPVVGRHADVVPLEPTAEGKERALIVYFTHPHWSGEDIDGMTADPKSHLSHIRAAVLQVHNGDLVCIDA</sequence>
<dbReference type="EMBL" id="JANCLV010000008">
    <property type="protein sequence ID" value="MCP9000663.1"/>
    <property type="molecule type" value="Genomic_DNA"/>
</dbReference>
<organism evidence="1 2">
    <name type="scientific">Pseudarthrobacter humi</name>
    <dbReference type="NCBI Taxonomy" id="2952523"/>
    <lineage>
        <taxon>Bacteria</taxon>
        <taxon>Bacillati</taxon>
        <taxon>Actinomycetota</taxon>
        <taxon>Actinomycetes</taxon>
        <taxon>Micrococcales</taxon>
        <taxon>Micrococcaceae</taxon>
        <taxon>Pseudarthrobacter</taxon>
    </lineage>
</organism>
<protein>
    <submittedName>
        <fullName evidence="1">Uncharacterized protein</fullName>
    </submittedName>
</protein>
<dbReference type="Proteomes" id="UP001524318">
    <property type="component" value="Unassembled WGS sequence"/>
</dbReference>
<evidence type="ECO:0000313" key="2">
    <source>
        <dbReference type="Proteomes" id="UP001524318"/>
    </source>
</evidence>
<evidence type="ECO:0000313" key="1">
    <source>
        <dbReference type="EMBL" id="MCP9000663.1"/>
    </source>
</evidence>
<proteinExistence type="predicted"/>